<evidence type="ECO:0000313" key="1">
    <source>
        <dbReference type="EMBL" id="RGQ52038.1"/>
    </source>
</evidence>
<organism evidence="2 5">
    <name type="scientific">Roseburia inulinivorans</name>
    <dbReference type="NCBI Taxonomy" id="360807"/>
    <lineage>
        <taxon>Bacteria</taxon>
        <taxon>Bacillati</taxon>
        <taxon>Bacillota</taxon>
        <taxon>Clostridia</taxon>
        <taxon>Lachnospirales</taxon>
        <taxon>Lachnospiraceae</taxon>
        <taxon>Roseburia</taxon>
    </lineage>
</organism>
<dbReference type="Proteomes" id="UP000285820">
    <property type="component" value="Unassembled WGS sequence"/>
</dbReference>
<evidence type="ECO:0000313" key="5">
    <source>
        <dbReference type="Proteomes" id="UP000285820"/>
    </source>
</evidence>
<dbReference type="Proteomes" id="UP000283738">
    <property type="component" value="Unassembled WGS sequence"/>
</dbReference>
<evidence type="ECO:0000313" key="6">
    <source>
        <dbReference type="Proteomes" id="UP000286271"/>
    </source>
</evidence>
<protein>
    <submittedName>
        <fullName evidence="2">Uncharacterized protein</fullName>
    </submittedName>
</protein>
<evidence type="ECO:0000313" key="2">
    <source>
        <dbReference type="EMBL" id="RGR69301.1"/>
    </source>
</evidence>
<dbReference type="EMBL" id="QRUN01000006">
    <property type="protein sequence ID" value="RGR69301.1"/>
    <property type="molecule type" value="Genomic_DNA"/>
</dbReference>
<dbReference type="EMBL" id="QRTF01000007">
    <property type="protein sequence ID" value="RGQ52038.1"/>
    <property type="molecule type" value="Genomic_DNA"/>
</dbReference>
<dbReference type="AlphaFoldDB" id="A0A3R5ZS21"/>
<gene>
    <name evidence="3" type="ORF">DW707_11855</name>
    <name evidence="2" type="ORF">DWY29_06540</name>
    <name evidence="1" type="ORF">DWY96_05080</name>
</gene>
<reference evidence="4 5" key="1">
    <citation type="submission" date="2018-08" db="EMBL/GenBank/DDBJ databases">
        <title>A genome reference for cultivated species of the human gut microbiota.</title>
        <authorList>
            <person name="Zou Y."/>
            <person name="Xue W."/>
            <person name="Luo G."/>
        </authorList>
    </citation>
    <scope>NUCLEOTIDE SEQUENCE [LARGE SCALE GENOMIC DNA]</scope>
    <source>
        <strain evidence="2 5">AF24-4</strain>
        <strain evidence="1 4">AF28-15</strain>
        <strain evidence="3 6">AM27-11</strain>
    </source>
</reference>
<proteinExistence type="predicted"/>
<evidence type="ECO:0000313" key="4">
    <source>
        <dbReference type="Proteomes" id="UP000283738"/>
    </source>
</evidence>
<dbReference type="Proteomes" id="UP000286271">
    <property type="component" value="Unassembled WGS sequence"/>
</dbReference>
<evidence type="ECO:0000313" key="3">
    <source>
        <dbReference type="EMBL" id="RHE96302.1"/>
    </source>
</evidence>
<dbReference type="EMBL" id="QSKW01000019">
    <property type="protein sequence ID" value="RHE96302.1"/>
    <property type="molecule type" value="Genomic_DNA"/>
</dbReference>
<dbReference type="RefSeq" id="WP_055233133.1">
    <property type="nucleotide sequence ID" value="NZ_CATWND010000007.1"/>
</dbReference>
<name>A0A3R5ZS21_9FIRM</name>
<sequence length="100" mass="12128">MYKNFVLDCLEEGLFVDEIDDYVEYWHTHETNMSLCEFLGFTDEEYRDWLIYGNDVVRDILYCRRHSINYHDYINMSSGDKIAARSYNLEEVKKYKKDGE</sequence>
<comment type="caution">
    <text evidence="2">The sequence shown here is derived from an EMBL/GenBank/DDBJ whole genome shotgun (WGS) entry which is preliminary data.</text>
</comment>
<accession>A0A3R5ZS21</accession>